<name>A0A0S3S905_PHAAN</name>
<gene>
    <name evidence="1" type="primary">Vigan.06G022600</name>
    <name evidence="1" type="ORF">VIGAN_06022600</name>
</gene>
<accession>A0A0S3S905</accession>
<evidence type="ECO:0000313" key="1">
    <source>
        <dbReference type="EMBL" id="BAT89303.1"/>
    </source>
</evidence>
<feature type="non-terminal residue" evidence="1">
    <location>
        <position position="74"/>
    </location>
</feature>
<keyword evidence="2" id="KW-1185">Reference proteome</keyword>
<organism evidence="1 2">
    <name type="scientific">Vigna angularis var. angularis</name>
    <dbReference type="NCBI Taxonomy" id="157739"/>
    <lineage>
        <taxon>Eukaryota</taxon>
        <taxon>Viridiplantae</taxon>
        <taxon>Streptophyta</taxon>
        <taxon>Embryophyta</taxon>
        <taxon>Tracheophyta</taxon>
        <taxon>Spermatophyta</taxon>
        <taxon>Magnoliopsida</taxon>
        <taxon>eudicotyledons</taxon>
        <taxon>Gunneridae</taxon>
        <taxon>Pentapetalae</taxon>
        <taxon>rosids</taxon>
        <taxon>fabids</taxon>
        <taxon>Fabales</taxon>
        <taxon>Fabaceae</taxon>
        <taxon>Papilionoideae</taxon>
        <taxon>50 kb inversion clade</taxon>
        <taxon>NPAAA clade</taxon>
        <taxon>indigoferoid/millettioid clade</taxon>
        <taxon>Phaseoleae</taxon>
        <taxon>Vigna</taxon>
    </lineage>
</organism>
<evidence type="ECO:0000313" key="2">
    <source>
        <dbReference type="Proteomes" id="UP000291084"/>
    </source>
</evidence>
<reference evidence="1 2" key="1">
    <citation type="journal article" date="2015" name="Sci. Rep.">
        <title>The power of single molecule real-time sequencing technology in the de novo assembly of a eukaryotic genome.</title>
        <authorList>
            <person name="Sakai H."/>
            <person name="Naito K."/>
            <person name="Ogiso-Tanaka E."/>
            <person name="Takahashi Y."/>
            <person name="Iseki K."/>
            <person name="Muto C."/>
            <person name="Satou K."/>
            <person name="Teruya K."/>
            <person name="Shiroma A."/>
            <person name="Shimoji M."/>
            <person name="Hirano T."/>
            <person name="Itoh T."/>
            <person name="Kaga A."/>
            <person name="Tomooka N."/>
        </authorList>
    </citation>
    <scope>NUCLEOTIDE SEQUENCE [LARGE SCALE GENOMIC DNA]</scope>
    <source>
        <strain evidence="2">cv. Shumari</strain>
    </source>
</reference>
<dbReference type="AlphaFoldDB" id="A0A0S3S905"/>
<dbReference type="EMBL" id="AP015039">
    <property type="protein sequence ID" value="BAT89303.1"/>
    <property type="molecule type" value="Genomic_DNA"/>
</dbReference>
<protein>
    <submittedName>
        <fullName evidence="1">Uncharacterized protein</fullName>
    </submittedName>
</protein>
<proteinExistence type="predicted"/>
<sequence length="74" mass="8636">MHSRFQHEKFKNFREQTILEARLILISAFWNSPHRVYLSAFSSQHHSCMRISLKTLSSSSPSISDLTFTFPSPH</sequence>
<dbReference type="Proteomes" id="UP000291084">
    <property type="component" value="Chromosome 6"/>
</dbReference>